<evidence type="ECO:0000313" key="11">
    <source>
        <dbReference type="Proteomes" id="UP000694846"/>
    </source>
</evidence>
<dbReference type="Proteomes" id="UP000694846">
    <property type="component" value="Unplaced"/>
</dbReference>
<keyword evidence="2" id="KW-0813">Transport</keyword>
<keyword evidence="5" id="KW-0521">NADP</keyword>
<gene>
    <name evidence="12" type="primary">LOC112680031</name>
</gene>
<keyword evidence="9" id="KW-0812">Transmembrane</keyword>
<evidence type="ECO:0000256" key="4">
    <source>
        <dbReference type="ARBA" id="ARBA00022827"/>
    </source>
</evidence>
<evidence type="ECO:0000256" key="5">
    <source>
        <dbReference type="ARBA" id="ARBA00022857"/>
    </source>
</evidence>
<keyword evidence="4" id="KW-0274">FAD</keyword>
<evidence type="ECO:0000256" key="3">
    <source>
        <dbReference type="ARBA" id="ARBA00022630"/>
    </source>
</evidence>
<dbReference type="RefSeq" id="XP_025405793.1">
    <property type="nucleotide sequence ID" value="XM_025550008.1"/>
</dbReference>
<dbReference type="InterPro" id="IPR055275">
    <property type="entry name" value="Ferredox_Rdtase"/>
</dbReference>
<dbReference type="SUPFAM" id="SSF51971">
    <property type="entry name" value="Nucleotide-binding domain"/>
    <property type="match status" value="1"/>
</dbReference>
<dbReference type="Gene3D" id="3.50.50.60">
    <property type="entry name" value="FAD/NAD(P)-binding domain"/>
    <property type="match status" value="1"/>
</dbReference>
<organism evidence="11 12">
    <name type="scientific">Sipha flava</name>
    <name type="common">yellow sugarcane aphid</name>
    <dbReference type="NCBI Taxonomy" id="143950"/>
    <lineage>
        <taxon>Eukaryota</taxon>
        <taxon>Metazoa</taxon>
        <taxon>Ecdysozoa</taxon>
        <taxon>Arthropoda</taxon>
        <taxon>Hexapoda</taxon>
        <taxon>Insecta</taxon>
        <taxon>Pterygota</taxon>
        <taxon>Neoptera</taxon>
        <taxon>Paraneoptera</taxon>
        <taxon>Hemiptera</taxon>
        <taxon>Sternorrhyncha</taxon>
        <taxon>Aphidomorpha</taxon>
        <taxon>Aphidoidea</taxon>
        <taxon>Aphididae</taxon>
        <taxon>Sipha</taxon>
    </lineage>
</organism>
<keyword evidence="9" id="KW-0472">Membrane</keyword>
<reference evidence="12" key="1">
    <citation type="submission" date="2025-08" db="UniProtKB">
        <authorList>
            <consortium name="RefSeq"/>
        </authorList>
    </citation>
    <scope>IDENTIFICATION</scope>
    <source>
        <tissue evidence="12">Whole body</tissue>
    </source>
</reference>
<feature type="domain" description="FAD/NAD(P)-binding" evidence="10">
    <location>
        <begin position="98"/>
        <end position="291"/>
    </location>
</feature>
<keyword evidence="9" id="KW-1133">Transmembrane helix</keyword>
<evidence type="ECO:0000256" key="2">
    <source>
        <dbReference type="ARBA" id="ARBA00022448"/>
    </source>
</evidence>
<dbReference type="Gene3D" id="3.40.50.720">
    <property type="entry name" value="NAD(P)-binding Rossmann-like Domain"/>
    <property type="match status" value="1"/>
</dbReference>
<evidence type="ECO:0000256" key="8">
    <source>
        <dbReference type="ARBA" id="ARBA00030202"/>
    </source>
</evidence>
<dbReference type="AlphaFoldDB" id="A0A8B8F516"/>
<protein>
    <recommendedName>
        <fullName evidence="8">Ferredoxin--NADP(+) reductase</fullName>
    </recommendedName>
</protein>
<evidence type="ECO:0000256" key="9">
    <source>
        <dbReference type="SAM" id="Phobius"/>
    </source>
</evidence>
<proteinExistence type="predicted"/>
<dbReference type="Pfam" id="PF07992">
    <property type="entry name" value="Pyr_redox_2"/>
    <property type="match status" value="1"/>
</dbReference>
<feature type="transmembrane region" description="Helical" evidence="9">
    <location>
        <begin position="21"/>
        <end position="48"/>
    </location>
</feature>
<accession>A0A8B8F516</accession>
<evidence type="ECO:0000256" key="1">
    <source>
        <dbReference type="ARBA" id="ARBA00001974"/>
    </source>
</evidence>
<dbReference type="PRINTS" id="PR00419">
    <property type="entry name" value="ADXRDTASE"/>
</dbReference>
<dbReference type="OrthoDB" id="333024at2759"/>
<evidence type="ECO:0000313" key="12">
    <source>
        <dbReference type="RefSeq" id="XP_025405793.1"/>
    </source>
</evidence>
<dbReference type="PANTHER" id="PTHR48467:SF1">
    <property type="entry name" value="GLUTAMATE SYNTHASE 1 [NADH], CHLOROPLASTIC-LIKE"/>
    <property type="match status" value="1"/>
</dbReference>
<dbReference type="PANTHER" id="PTHR48467">
    <property type="entry name" value="GLUTAMATE SYNTHASE 1 [NADH], CHLOROPLASTIC-LIKE"/>
    <property type="match status" value="1"/>
</dbReference>
<keyword evidence="6" id="KW-0249">Electron transport</keyword>
<dbReference type="FunFam" id="3.50.50.60:FF:000229">
    <property type="entry name" value="NADPH:adrenodoxin oxidoreductase, mitochondrial"/>
    <property type="match status" value="1"/>
</dbReference>
<dbReference type="InterPro" id="IPR023753">
    <property type="entry name" value="FAD/NAD-binding_dom"/>
</dbReference>
<evidence type="ECO:0000259" key="10">
    <source>
        <dbReference type="Pfam" id="PF07992"/>
    </source>
</evidence>
<dbReference type="GO" id="GO:0016491">
    <property type="term" value="F:oxidoreductase activity"/>
    <property type="evidence" value="ECO:0007669"/>
    <property type="project" value="UniProtKB-KW"/>
</dbReference>
<evidence type="ECO:0000256" key="6">
    <source>
        <dbReference type="ARBA" id="ARBA00022982"/>
    </source>
</evidence>
<feature type="transmembrane region" description="Helical" evidence="9">
    <location>
        <begin position="54"/>
        <end position="73"/>
    </location>
</feature>
<keyword evidence="3" id="KW-0285">Flavoprotein</keyword>
<keyword evidence="7" id="KW-0560">Oxidoreductase</keyword>
<evidence type="ECO:0000256" key="7">
    <source>
        <dbReference type="ARBA" id="ARBA00023002"/>
    </source>
</evidence>
<dbReference type="InterPro" id="IPR036188">
    <property type="entry name" value="FAD/NAD-bd_sf"/>
</dbReference>
<dbReference type="CTD" id="36203"/>
<comment type="cofactor">
    <cofactor evidence="1">
        <name>FAD</name>
        <dbReference type="ChEBI" id="CHEBI:57692"/>
    </cofactor>
</comment>
<keyword evidence="11" id="KW-1185">Reference proteome</keyword>
<sequence>MKSIINLFIFCWKTKQELGFYFWRLALAFFFLFLSSSLLSIFIDILLMNRRTHWPIHCSVSIFLLFVSLNFDFKLKTMRWKYLNRTIRKYSKNVNGFHVGIVGSGPAGFYCAQQLLKTIPGCQVDVFEKLPVPFGLVRYGVAPDHPEVKNVINTFTKTASNDHFRFIGNVTLGRDITLAQLKQSYNAVVLAYGAEEDRKLNIPGEDLSNFVSATKFIGWYNGLPTDKNIEVDLNANHAVIVGQGNVALDVARILLSPVDKLRKTDMTEYSLDTLSKSKVKKVTLVGRRGPLQVAFTIKELREMLKLPEVSTKFYKDQMNDIEKIISDLPRPKKRLIQLMYDASQKTEVRDKYFDILFLRTPISILGTSKVEGIELAVNHLEGDKAVITDEKYSLNCELAFRSIGYRSVQVDPDIIFDKHTSTVPQNPGIYSVGWLSSGPVGVILSTMSHAYQVASMINKHFDEGLLKDQKPGYDYISKLLKTKAGMDGTKLTK</sequence>
<dbReference type="GeneID" id="112680031"/>
<name>A0A8B8F516_9HEMI</name>